<accession>A0A318JUE4</accession>
<dbReference type="OrthoDB" id="8557416at2"/>
<comment type="caution">
    <text evidence="1">The sequence shown here is derived from an EMBL/GenBank/DDBJ whole genome shotgun (WGS) entry which is preliminary data.</text>
</comment>
<reference evidence="1 2" key="1">
    <citation type="submission" date="2018-05" db="EMBL/GenBank/DDBJ databases">
        <title>Genomic Encyclopedia of Type Strains, Phase IV (KMG-IV): sequencing the most valuable type-strain genomes for metagenomic binning, comparative biology and taxonomic classification.</title>
        <authorList>
            <person name="Goeker M."/>
        </authorList>
    </citation>
    <scope>NUCLEOTIDE SEQUENCE [LARGE SCALE GENOMIC DNA]</scope>
    <source>
        <strain evidence="1 2">DSM 19792</strain>
    </source>
</reference>
<dbReference type="Proteomes" id="UP000247792">
    <property type="component" value="Unassembled WGS sequence"/>
</dbReference>
<proteinExistence type="predicted"/>
<dbReference type="InterPro" id="IPR007362">
    <property type="entry name" value="DUF429"/>
</dbReference>
<dbReference type="EMBL" id="QJKB01000003">
    <property type="protein sequence ID" value="PXX44108.1"/>
    <property type="molecule type" value="Genomic_DNA"/>
</dbReference>
<organism evidence="1 2">
    <name type="scientific">Undibacterium pigrum</name>
    <dbReference type="NCBI Taxonomy" id="401470"/>
    <lineage>
        <taxon>Bacteria</taxon>
        <taxon>Pseudomonadati</taxon>
        <taxon>Pseudomonadota</taxon>
        <taxon>Betaproteobacteria</taxon>
        <taxon>Burkholderiales</taxon>
        <taxon>Oxalobacteraceae</taxon>
        <taxon>Undibacterium</taxon>
    </lineage>
</organism>
<keyword evidence="2" id="KW-1185">Reference proteome</keyword>
<sequence length="266" mass="29654">MKVHGVDFTSAPSRRKGITIASGQMQDDVLYLESLQTLSDFTAFDNWLLQPGPWLAGFDLPFSLPRELVEHLHWPANWPDLMRHLQAQTRAELRLQFKAFCDARASGNKFAHRATDIPAGSSPSMKWVNPPVAYMLHAGAPRLLDAGVSIPGMHESDPQRIALEAYPGMVARSITKASYKSDDKSKQTPERQQARKLIVAALEAGATPWKIRMDFGIYKTELIADGSADLLDAVLCMLLAAWAWQRRDHNYGLPEFDTLEGWIVGA</sequence>
<evidence type="ECO:0000313" key="1">
    <source>
        <dbReference type="EMBL" id="PXX44108.1"/>
    </source>
</evidence>
<dbReference type="RefSeq" id="WP_110255355.1">
    <property type="nucleotide sequence ID" value="NZ_QJKB01000003.1"/>
</dbReference>
<gene>
    <name evidence="1" type="ORF">DFR42_103377</name>
</gene>
<protein>
    <submittedName>
        <fullName evidence="1">Uncharacterized protein DUF429</fullName>
    </submittedName>
</protein>
<name>A0A318JUE4_9BURK</name>
<dbReference type="AlphaFoldDB" id="A0A318JUE4"/>
<evidence type="ECO:0000313" key="2">
    <source>
        <dbReference type="Proteomes" id="UP000247792"/>
    </source>
</evidence>
<dbReference type="Pfam" id="PF04250">
    <property type="entry name" value="DUF429"/>
    <property type="match status" value="1"/>
</dbReference>